<feature type="transmembrane region" description="Helical" evidence="6">
    <location>
        <begin position="298"/>
        <end position="315"/>
    </location>
</feature>
<dbReference type="GO" id="GO:0005794">
    <property type="term" value="C:Golgi apparatus"/>
    <property type="evidence" value="ECO:0007669"/>
    <property type="project" value="TreeGrafter"/>
</dbReference>
<keyword evidence="7" id="KW-1185">Reference proteome</keyword>
<dbReference type="GO" id="GO:0006890">
    <property type="term" value="P:retrograde vesicle-mediated transport, Golgi to endoplasmic reticulum"/>
    <property type="evidence" value="ECO:0007669"/>
    <property type="project" value="InterPro"/>
</dbReference>
<dbReference type="InParanoid" id="A0A6P6YI38"/>
<accession>A0A6P6YI38</accession>
<evidence type="ECO:0000256" key="5">
    <source>
        <dbReference type="SAM" id="MobiDB-lite"/>
    </source>
</evidence>
<keyword evidence="2 6" id="KW-0812">Transmembrane</keyword>
<dbReference type="SMART" id="SM01160">
    <property type="entry name" value="DUF1751"/>
    <property type="match status" value="1"/>
</dbReference>
<feature type="compositionally biased region" description="Polar residues" evidence="5">
    <location>
        <begin position="403"/>
        <end position="414"/>
    </location>
</feature>
<evidence type="ECO:0000256" key="1">
    <source>
        <dbReference type="ARBA" id="ARBA00004141"/>
    </source>
</evidence>
<sequence length="455" mass="51404">MHESLASQSLPSPPPPSLSSPSTTTISQSPAINTNESSFVIDINAGQIPSKKWPNTSSTLPKVSGYSTRHDRQSSVQLKIQTGVVSSGLAIHQKASFWEKFRRTMNYIFSHLLILLSQLSPIVQSFSGLIILLYLIQFGGEITVDFFALIPGEIISPGQWYHTIIALWSHAFLETRLTWVILDLLVLSFCGTLIEPLWGHKEVLRFMVITLIPTAILTSINYVILYCLTYDGSYLFNIRVHGFFGFYAAMAVTVKQLLPQSILFATSFGRLKNDHIAFTITVIATILYAFNLVDGVQVILLIYGILISWLYLRFLQPHTRHLYNSSDMAMNTTITRGDLSDTFAFETFFPNVLRPLVAIPCNLIYNFFVRINICPKIPSPAAQLLMDNADSAVNFSQMRTQLFPGPSSSSQSTFQKYHPHHHHHHHHQKHYYQPVPQQSHNNMSQSLQPLLQENL</sequence>
<proteinExistence type="predicted"/>
<feature type="compositionally biased region" description="Basic residues" evidence="5">
    <location>
        <begin position="417"/>
        <end position="430"/>
    </location>
</feature>
<feature type="region of interest" description="Disordered" evidence="5">
    <location>
        <begin position="1"/>
        <end position="29"/>
    </location>
</feature>
<dbReference type="PANTHER" id="PTHR13377">
    <property type="entry name" value="PLACENTAL PROTEIN 6"/>
    <property type="match status" value="1"/>
</dbReference>
<keyword evidence="4 6" id="KW-0472">Membrane</keyword>
<evidence type="ECO:0000256" key="4">
    <source>
        <dbReference type="ARBA" id="ARBA00023136"/>
    </source>
</evidence>
<organism evidence="7 8">
    <name type="scientific">Dermatophagoides pteronyssinus</name>
    <name type="common">European house dust mite</name>
    <dbReference type="NCBI Taxonomy" id="6956"/>
    <lineage>
        <taxon>Eukaryota</taxon>
        <taxon>Metazoa</taxon>
        <taxon>Ecdysozoa</taxon>
        <taxon>Arthropoda</taxon>
        <taxon>Chelicerata</taxon>
        <taxon>Arachnida</taxon>
        <taxon>Acari</taxon>
        <taxon>Acariformes</taxon>
        <taxon>Sarcoptiformes</taxon>
        <taxon>Astigmata</taxon>
        <taxon>Psoroptidia</taxon>
        <taxon>Analgoidea</taxon>
        <taxon>Pyroglyphidae</taxon>
        <taxon>Dermatophagoidinae</taxon>
        <taxon>Dermatophagoides</taxon>
    </lineage>
</organism>
<protein>
    <submittedName>
        <fullName evidence="8">Transmembrane protein 115-like</fullName>
    </submittedName>
</protein>
<name>A0A6P6YI38_DERPT</name>
<feature type="transmembrane region" description="Helical" evidence="6">
    <location>
        <begin position="206"/>
        <end position="228"/>
    </location>
</feature>
<evidence type="ECO:0000313" key="7">
    <source>
        <dbReference type="Proteomes" id="UP000515146"/>
    </source>
</evidence>
<dbReference type="FunFam" id="1.20.1540.10:FF:000004">
    <property type="entry name" value="Transmembrane protein 115"/>
    <property type="match status" value="1"/>
</dbReference>
<dbReference type="InterPro" id="IPR035952">
    <property type="entry name" value="Rhomboid-like_sf"/>
</dbReference>
<dbReference type="SUPFAM" id="SSF144091">
    <property type="entry name" value="Rhomboid-like"/>
    <property type="match status" value="1"/>
</dbReference>
<dbReference type="KEGG" id="dpte:113798586"/>
<comment type="subcellular location">
    <subcellularLocation>
        <location evidence="1">Membrane</location>
        <topology evidence="1">Multi-pass membrane protein</topology>
    </subcellularLocation>
</comment>
<feature type="transmembrane region" description="Helical" evidence="6">
    <location>
        <begin position="177"/>
        <end position="194"/>
    </location>
</feature>
<feature type="transmembrane region" description="Helical" evidence="6">
    <location>
        <begin position="234"/>
        <end position="254"/>
    </location>
</feature>
<dbReference type="PANTHER" id="PTHR13377:SF3">
    <property type="entry name" value="TRANSMEMBRANE PROTEIN 115"/>
    <property type="match status" value="1"/>
</dbReference>
<feature type="transmembrane region" description="Helical" evidence="6">
    <location>
        <begin position="275"/>
        <end position="292"/>
    </location>
</feature>
<evidence type="ECO:0000256" key="2">
    <source>
        <dbReference type="ARBA" id="ARBA00022692"/>
    </source>
</evidence>
<evidence type="ECO:0000256" key="3">
    <source>
        <dbReference type="ARBA" id="ARBA00022989"/>
    </source>
</evidence>
<dbReference type="RefSeq" id="XP_027204945.1">
    <property type="nucleotide sequence ID" value="XM_027349144.1"/>
</dbReference>
<reference evidence="8" key="1">
    <citation type="submission" date="2025-08" db="UniProtKB">
        <authorList>
            <consortium name="RefSeq"/>
        </authorList>
    </citation>
    <scope>IDENTIFICATION</scope>
    <source>
        <strain evidence="8">Airmid</strain>
    </source>
</reference>
<dbReference type="OrthoDB" id="73612at2759"/>
<evidence type="ECO:0000256" key="6">
    <source>
        <dbReference type="SAM" id="Phobius"/>
    </source>
</evidence>
<dbReference type="AlphaFoldDB" id="A0A6P6YI38"/>
<evidence type="ECO:0000313" key="8">
    <source>
        <dbReference type="RefSeq" id="XP_027204945.1"/>
    </source>
</evidence>
<dbReference type="Pfam" id="PF08551">
    <property type="entry name" value="DUF1751"/>
    <property type="match status" value="1"/>
</dbReference>
<dbReference type="FunCoup" id="A0A6P6YI38">
    <property type="interactions" value="1573"/>
</dbReference>
<feature type="transmembrane region" description="Helical" evidence="6">
    <location>
        <begin position="112"/>
        <end position="136"/>
    </location>
</feature>
<dbReference type="Proteomes" id="UP000515146">
    <property type="component" value="Unplaced"/>
</dbReference>
<gene>
    <name evidence="8" type="primary">LOC113798586</name>
</gene>
<dbReference type="InterPro" id="IPR013861">
    <property type="entry name" value="TMEM115/Pdh1/Rbl19"/>
</dbReference>
<feature type="compositionally biased region" description="Low complexity" evidence="5">
    <location>
        <begin position="19"/>
        <end position="29"/>
    </location>
</feature>
<dbReference type="GO" id="GO:0016020">
    <property type="term" value="C:membrane"/>
    <property type="evidence" value="ECO:0007669"/>
    <property type="project" value="UniProtKB-SubCell"/>
</dbReference>
<keyword evidence="3 6" id="KW-1133">Transmembrane helix</keyword>
<feature type="region of interest" description="Disordered" evidence="5">
    <location>
        <begin position="403"/>
        <end position="439"/>
    </location>
</feature>
<feature type="compositionally biased region" description="Low complexity" evidence="5">
    <location>
        <begin position="1"/>
        <end position="10"/>
    </location>
</feature>